<dbReference type="GO" id="GO:0009307">
    <property type="term" value="P:DNA restriction-modification system"/>
    <property type="evidence" value="ECO:0007669"/>
    <property type="project" value="InterPro"/>
</dbReference>
<accession>A0A5J6VJB2</accession>
<evidence type="ECO:0000313" key="1">
    <source>
        <dbReference type="EMBL" id="QFG74245.1"/>
    </source>
</evidence>
<organism evidence="1">
    <name type="scientific">Megaviridae environmental sample</name>
    <dbReference type="NCBI Taxonomy" id="1737588"/>
    <lineage>
        <taxon>Viruses</taxon>
        <taxon>Varidnaviria</taxon>
        <taxon>Bamfordvirae</taxon>
        <taxon>Nucleocytoviricota</taxon>
        <taxon>Megaviricetes</taxon>
        <taxon>Imitervirales</taxon>
        <taxon>Mimiviridae</taxon>
        <taxon>environmental samples</taxon>
    </lineage>
</organism>
<dbReference type="EMBL" id="MN448284">
    <property type="protein sequence ID" value="QFG74245.1"/>
    <property type="molecule type" value="Genomic_DNA"/>
</dbReference>
<reference evidence="1" key="1">
    <citation type="journal article" date="2019" name="Philos. Trans. R. Soc. Lond., B, Biol. Sci.">
        <title>Targeted metagenomic recovery of four divergent viruses reveals shared and distinctive characteristics of giant viruses of marine eukaryotes.</title>
        <authorList>
            <person name="Needham D.M."/>
            <person name="Poirier C."/>
            <person name="Hehenberger E."/>
            <person name="Jimenez V."/>
            <person name="Swalwell J.E."/>
            <person name="Santoro A.E."/>
            <person name="Worden A.Z."/>
        </authorList>
    </citation>
    <scope>NUCLEOTIDE SEQUENCE</scope>
    <source>
        <strain evidence="1">MPacV-611</strain>
    </source>
</reference>
<name>A0A5J6VJB2_9VIRU</name>
<proteinExistence type="predicted"/>
<dbReference type="GO" id="GO:0004519">
    <property type="term" value="F:endonuclease activity"/>
    <property type="evidence" value="ECO:0007669"/>
    <property type="project" value="InterPro"/>
</dbReference>
<evidence type="ECO:0008006" key="2">
    <source>
        <dbReference type="Google" id="ProtNLM"/>
    </source>
</evidence>
<dbReference type="GO" id="GO:0003677">
    <property type="term" value="F:DNA binding"/>
    <property type="evidence" value="ECO:0007669"/>
    <property type="project" value="InterPro"/>
</dbReference>
<protein>
    <recommendedName>
        <fullName evidence="2">Restriction endonuclease type IV Mrr domain-containing protein</fullName>
    </recommendedName>
</protein>
<sequence length="380" mass="44460">MNTLTCKIILNKEEYPILTKLKKSELNGVILEIFNTGYKCIYPKEINTNIKNNELLNKINTLETTLERLIGLSSTSSKKGELGEALIEEQITQKYGDIKYTDMSKTSHSGDAWIKFDSLNDKIMLEIKNYTNKVNKDEIIKMKNDMKTNNINWGVFISWNSGVNNYREFDIDTFNHQGQVYTIIIISNLSNDVDRLDMGMQLIKKLIQNYSNSEKFPWVTNKIKSDLEKLNEIIMINYQLRDWFNEMENSIKGSLNKYYTKLRDYQLEIDSLVKNITNNINGTIEESIISPNFNFENILEKYKDNKKLLPMLSKIIDKLQKNNIYMTDFNENNLYKDQEKIGNIKIQTKKILLIIHKYNMTLEYSFESNDSALNVLDSLL</sequence>